<dbReference type="SMART" id="SM00737">
    <property type="entry name" value="ML"/>
    <property type="match status" value="1"/>
</dbReference>
<evidence type="ECO:0000313" key="7">
    <source>
        <dbReference type="Proteomes" id="UP000198287"/>
    </source>
</evidence>
<comment type="similarity">
    <text evidence="2">Belongs to the NPC2 family.</text>
</comment>
<organism evidence="6 7">
    <name type="scientific">Folsomia candida</name>
    <name type="common">Springtail</name>
    <dbReference type="NCBI Taxonomy" id="158441"/>
    <lineage>
        <taxon>Eukaryota</taxon>
        <taxon>Metazoa</taxon>
        <taxon>Ecdysozoa</taxon>
        <taxon>Arthropoda</taxon>
        <taxon>Hexapoda</taxon>
        <taxon>Collembola</taxon>
        <taxon>Entomobryomorpha</taxon>
        <taxon>Isotomoidea</taxon>
        <taxon>Isotomidae</taxon>
        <taxon>Proisotominae</taxon>
        <taxon>Folsomia</taxon>
    </lineage>
</organism>
<keyword evidence="3" id="KW-0964">Secreted</keyword>
<evidence type="ECO:0000256" key="3">
    <source>
        <dbReference type="ARBA" id="ARBA00022525"/>
    </source>
</evidence>
<keyword evidence="4" id="KW-0732">Signal</keyword>
<feature type="chain" id="PRO_5012895151" evidence="4">
    <location>
        <begin position="19"/>
        <end position="183"/>
    </location>
</feature>
<accession>A0A226EPR6</accession>
<dbReference type="FunFam" id="2.60.40.770:FF:000001">
    <property type="entry name" value="NPC intracellular cholesterol transporter 2"/>
    <property type="match status" value="1"/>
</dbReference>
<protein>
    <submittedName>
        <fullName evidence="6">Epididymal secretory protein E1</fullName>
    </submittedName>
</protein>
<reference evidence="6 7" key="1">
    <citation type="submission" date="2015-12" db="EMBL/GenBank/DDBJ databases">
        <title>The genome of Folsomia candida.</title>
        <authorList>
            <person name="Faddeeva A."/>
            <person name="Derks M.F."/>
            <person name="Anvar Y."/>
            <person name="Smit S."/>
            <person name="Van Straalen N."/>
            <person name="Roelofs D."/>
        </authorList>
    </citation>
    <scope>NUCLEOTIDE SEQUENCE [LARGE SCALE GENOMIC DNA]</scope>
    <source>
        <strain evidence="6 7">VU population</strain>
        <tissue evidence="6">Whole body</tissue>
    </source>
</reference>
<proteinExistence type="inferred from homology"/>
<dbReference type="AlphaFoldDB" id="A0A226EPR6"/>
<dbReference type="Gene3D" id="2.60.40.770">
    <property type="match status" value="1"/>
</dbReference>
<dbReference type="InterPro" id="IPR003172">
    <property type="entry name" value="ML_dom"/>
</dbReference>
<feature type="signal peptide" evidence="4">
    <location>
        <begin position="1"/>
        <end position="18"/>
    </location>
</feature>
<dbReference type="InterPro" id="IPR014756">
    <property type="entry name" value="Ig_E-set"/>
</dbReference>
<dbReference type="EMBL" id="LNIX01000003">
    <property type="protein sequence ID" value="OXA58576.1"/>
    <property type="molecule type" value="Genomic_DNA"/>
</dbReference>
<evidence type="ECO:0000256" key="2">
    <source>
        <dbReference type="ARBA" id="ARBA00006370"/>
    </source>
</evidence>
<dbReference type="STRING" id="158441.A0A226EPR6"/>
<gene>
    <name evidence="6" type="ORF">Fcan01_07724</name>
</gene>
<dbReference type="SUPFAM" id="SSF81296">
    <property type="entry name" value="E set domains"/>
    <property type="match status" value="1"/>
</dbReference>
<evidence type="ECO:0000256" key="4">
    <source>
        <dbReference type="SAM" id="SignalP"/>
    </source>
</evidence>
<dbReference type="OrthoDB" id="4937502at2759"/>
<feature type="domain" description="MD-2-related lipid-recognition" evidence="5">
    <location>
        <begin position="47"/>
        <end position="171"/>
    </location>
</feature>
<evidence type="ECO:0000313" key="6">
    <source>
        <dbReference type="EMBL" id="OXA58576.1"/>
    </source>
</evidence>
<dbReference type="Proteomes" id="UP000198287">
    <property type="component" value="Unassembled WGS sequence"/>
</dbReference>
<name>A0A226EPR6_FOLCA</name>
<dbReference type="Pfam" id="PF02221">
    <property type="entry name" value="E1_DerP2_DerF2"/>
    <property type="match status" value="1"/>
</dbReference>
<dbReference type="GO" id="GO:0005576">
    <property type="term" value="C:extracellular region"/>
    <property type="evidence" value="ECO:0007669"/>
    <property type="project" value="UniProtKB-SubCell"/>
</dbReference>
<evidence type="ECO:0000256" key="1">
    <source>
        <dbReference type="ARBA" id="ARBA00004613"/>
    </source>
</evidence>
<comment type="subcellular location">
    <subcellularLocation>
        <location evidence="1">Secreted</location>
    </subcellularLocation>
</comment>
<keyword evidence="7" id="KW-1185">Reference proteome</keyword>
<sequence length="183" mass="20378">MKFFQVFICVQVISYTMGFSLNPWASNNLPDILNFPVFENIELRAPYRNCSKDTLGVMKRVEVIPCPSLERCPLVKSSTVTLNLEFIPSFAATKVVGSLAGIIKPYLPAVSFDNPEDLCASKQVECPLTPGKLYRYTTSVFIKPQFPNLRLDAKVQVYGDKYEIACAIIPVEIVKPSMSTLSA</sequence>
<comment type="caution">
    <text evidence="6">The sequence shown here is derived from an EMBL/GenBank/DDBJ whole genome shotgun (WGS) entry which is preliminary data.</text>
</comment>
<evidence type="ECO:0000259" key="5">
    <source>
        <dbReference type="SMART" id="SM00737"/>
    </source>
</evidence>